<feature type="transmembrane region" description="Helical" evidence="5">
    <location>
        <begin position="36"/>
        <end position="54"/>
    </location>
</feature>
<dbReference type="InterPro" id="IPR002033">
    <property type="entry name" value="TatC"/>
</dbReference>
<protein>
    <recommendedName>
        <fullName evidence="5">Sec-independent protein translocase protein TatC</fullName>
    </recommendedName>
</protein>
<dbReference type="STRING" id="1123397.SAMN05660831_01878"/>
<reference evidence="7 8" key="1">
    <citation type="submission" date="2016-10" db="EMBL/GenBank/DDBJ databases">
        <authorList>
            <person name="de Groot N.N."/>
        </authorList>
    </citation>
    <scope>NUCLEOTIDE SEQUENCE [LARGE SCALE GENOMIC DNA]</scope>
    <source>
        <strain evidence="7 8">HL3</strain>
    </source>
</reference>
<evidence type="ECO:0000256" key="6">
    <source>
        <dbReference type="SAM" id="MobiDB-lite"/>
    </source>
</evidence>
<feature type="region of interest" description="Disordered" evidence="6">
    <location>
        <begin position="1"/>
        <end position="20"/>
    </location>
</feature>
<keyword evidence="5" id="KW-1003">Cell membrane</keyword>
<evidence type="ECO:0000313" key="8">
    <source>
        <dbReference type="Proteomes" id="UP000198611"/>
    </source>
</evidence>
<evidence type="ECO:0000256" key="4">
    <source>
        <dbReference type="ARBA" id="ARBA00023136"/>
    </source>
</evidence>
<feature type="transmembrane region" description="Helical" evidence="5">
    <location>
        <begin position="211"/>
        <end position="228"/>
    </location>
</feature>
<dbReference type="HAMAP" id="MF_00902">
    <property type="entry name" value="TatC"/>
    <property type="match status" value="1"/>
</dbReference>
<feature type="region of interest" description="Disordered" evidence="6">
    <location>
        <begin position="259"/>
        <end position="303"/>
    </location>
</feature>
<dbReference type="PANTHER" id="PTHR30371">
    <property type="entry name" value="SEC-INDEPENDENT PROTEIN TRANSLOCASE PROTEIN TATC"/>
    <property type="match status" value="1"/>
</dbReference>
<feature type="compositionally biased region" description="Acidic residues" evidence="6">
    <location>
        <begin position="273"/>
        <end position="289"/>
    </location>
</feature>
<name>A0A1I1TJC6_9GAMM</name>
<evidence type="ECO:0000256" key="2">
    <source>
        <dbReference type="ARBA" id="ARBA00022692"/>
    </source>
</evidence>
<feature type="compositionally biased region" description="Low complexity" evidence="6">
    <location>
        <begin position="1"/>
        <end position="14"/>
    </location>
</feature>
<proteinExistence type="inferred from homology"/>
<dbReference type="PANTHER" id="PTHR30371:SF0">
    <property type="entry name" value="SEC-INDEPENDENT PROTEIN TRANSLOCASE PROTEIN TATC, CHLOROPLASTIC-RELATED"/>
    <property type="match status" value="1"/>
</dbReference>
<dbReference type="OrthoDB" id="9777044at2"/>
<keyword evidence="5" id="KW-0813">Transport</keyword>
<dbReference type="GO" id="GO:0009977">
    <property type="term" value="F:proton motive force dependent protein transmembrane transporter activity"/>
    <property type="evidence" value="ECO:0007669"/>
    <property type="project" value="TreeGrafter"/>
</dbReference>
<dbReference type="EMBL" id="FOMJ01000006">
    <property type="protein sequence ID" value="SFD57268.1"/>
    <property type="molecule type" value="Genomic_DNA"/>
</dbReference>
<sequence>MSEQEPQEQGTEPGPDARVEEEQPFLTHLMELRDRLMKVVLAVIVLFLGLFYFANDIYSFVAAPLMAHLPEGAGMIATEVASPFLTPFKLTLVLAIFLAVPVILHQLWAFVAPGLYQHEKRLALPLLASSIALFYAGMAFAYYVVMPLVFGFFTATAPEGVSVMTDIARYLDFVLKMFFAFGLAFEVPVATILLVWAGITSPKALASKRPYVIVGAFILGMLLTPPDAISQTLLAVPVWLLFELGLVLSRFFVRQREETDTDAAEDEWHPLSEEEMDAELDRAEADEEPSGDRPDDEPPRRDD</sequence>
<comment type="similarity">
    <text evidence="5">Belongs to the TatC family.</text>
</comment>
<feature type="transmembrane region" description="Helical" evidence="5">
    <location>
        <begin position="90"/>
        <end position="111"/>
    </location>
</feature>
<keyword evidence="4 5" id="KW-0472">Membrane</keyword>
<keyword evidence="3 5" id="KW-1133">Transmembrane helix</keyword>
<accession>A0A1I1TJC6</accession>
<dbReference type="GO" id="GO:0033281">
    <property type="term" value="C:TAT protein transport complex"/>
    <property type="evidence" value="ECO:0007669"/>
    <property type="project" value="UniProtKB-UniRule"/>
</dbReference>
<dbReference type="PRINTS" id="PR01840">
    <property type="entry name" value="TATCFAMILY"/>
</dbReference>
<keyword evidence="5" id="KW-0653">Protein transport</keyword>
<comment type="function">
    <text evidence="5">Part of the twin-arginine translocation (Tat) system that transports large folded proteins containing a characteristic twin-arginine motif in their signal peptide across membranes. Together with TatB, TatC is part of a receptor directly interacting with Tat signal peptides.</text>
</comment>
<comment type="subcellular location">
    <subcellularLocation>
        <location evidence="5">Cell membrane</location>
        <topology evidence="5">Multi-pass membrane protein</topology>
    </subcellularLocation>
    <subcellularLocation>
        <location evidence="1">Membrane</location>
        <topology evidence="1">Multi-pass membrane protein</topology>
    </subcellularLocation>
</comment>
<keyword evidence="8" id="KW-1185">Reference proteome</keyword>
<dbReference type="GO" id="GO:0065002">
    <property type="term" value="P:intracellular protein transmembrane transport"/>
    <property type="evidence" value="ECO:0007669"/>
    <property type="project" value="TreeGrafter"/>
</dbReference>
<feature type="compositionally biased region" description="Basic and acidic residues" evidence="6">
    <location>
        <begin position="290"/>
        <end position="303"/>
    </location>
</feature>
<comment type="subunit">
    <text evidence="5">The Tat system comprises two distinct complexes: a TatABC complex, containing multiple copies of TatA, TatB and TatC subunits, and a separate TatA complex, containing only TatA subunits. Substrates initially bind to the TatABC complex, which probably triggers association of the separate TatA complex to form the active translocon.</text>
</comment>
<feature type="transmembrane region" description="Helical" evidence="5">
    <location>
        <begin position="234"/>
        <end position="253"/>
    </location>
</feature>
<dbReference type="Proteomes" id="UP000198611">
    <property type="component" value="Unassembled WGS sequence"/>
</dbReference>
<dbReference type="RefSeq" id="WP_093428511.1">
    <property type="nucleotide sequence ID" value="NZ_FOMJ01000006.1"/>
</dbReference>
<evidence type="ECO:0000313" key="7">
    <source>
        <dbReference type="EMBL" id="SFD57268.1"/>
    </source>
</evidence>
<keyword evidence="5" id="KW-0811">Translocation</keyword>
<dbReference type="NCBIfam" id="TIGR00945">
    <property type="entry name" value="tatC"/>
    <property type="match status" value="1"/>
</dbReference>
<dbReference type="AlphaFoldDB" id="A0A1I1TJC6"/>
<evidence type="ECO:0000256" key="3">
    <source>
        <dbReference type="ARBA" id="ARBA00022989"/>
    </source>
</evidence>
<gene>
    <name evidence="5" type="primary">tatC</name>
    <name evidence="7" type="ORF">SAMN05660831_01878</name>
</gene>
<dbReference type="Pfam" id="PF00902">
    <property type="entry name" value="TatC"/>
    <property type="match status" value="1"/>
</dbReference>
<keyword evidence="2 5" id="KW-0812">Transmembrane</keyword>
<feature type="transmembrane region" description="Helical" evidence="5">
    <location>
        <begin position="123"/>
        <end position="153"/>
    </location>
</feature>
<feature type="transmembrane region" description="Helical" evidence="5">
    <location>
        <begin position="173"/>
        <end position="199"/>
    </location>
</feature>
<evidence type="ECO:0000256" key="5">
    <source>
        <dbReference type="HAMAP-Rule" id="MF_00902"/>
    </source>
</evidence>
<organism evidence="7 8">
    <name type="scientific">Thiohalospira halophila DSM 15071</name>
    <dbReference type="NCBI Taxonomy" id="1123397"/>
    <lineage>
        <taxon>Bacteria</taxon>
        <taxon>Pseudomonadati</taxon>
        <taxon>Pseudomonadota</taxon>
        <taxon>Gammaproteobacteria</taxon>
        <taxon>Thiohalospirales</taxon>
        <taxon>Thiohalospiraceae</taxon>
        <taxon>Thiohalospira</taxon>
    </lineage>
</organism>
<dbReference type="GO" id="GO:0043953">
    <property type="term" value="P:protein transport by the Tat complex"/>
    <property type="evidence" value="ECO:0007669"/>
    <property type="project" value="UniProtKB-UniRule"/>
</dbReference>
<evidence type="ECO:0000256" key="1">
    <source>
        <dbReference type="ARBA" id="ARBA00004141"/>
    </source>
</evidence>